<sequence length="68" mass="7756">AQSVQGWRVLPTDFAIDTGELTATMKLRRKFVEKKYEEFVEDMYRSPLPSCLASPQHEKTVAALQAKL</sequence>
<accession>A0A086K5V8</accession>
<gene>
    <name evidence="1" type="ORF">TGFOU_297220C</name>
</gene>
<keyword evidence="1" id="KW-0436">Ligase</keyword>
<dbReference type="Proteomes" id="UP000028838">
    <property type="component" value="Unassembled WGS sequence"/>
</dbReference>
<dbReference type="EMBL" id="AEYH02002380">
    <property type="protein sequence ID" value="KFG39776.1"/>
    <property type="molecule type" value="Genomic_DNA"/>
</dbReference>
<dbReference type="EC" id="6.2.1.3" evidence="1"/>
<reference evidence="1 2" key="1">
    <citation type="submission" date="2014-07" db="EMBL/GenBank/DDBJ databases">
        <authorList>
            <person name="Sibley D."/>
            <person name="Venepally P."/>
            <person name="Karamycheva S."/>
            <person name="Hadjithomas M."/>
            <person name="Khan A."/>
            <person name="Brunk B."/>
            <person name="Roos D."/>
            <person name="Caler E."/>
            <person name="Lorenzi H."/>
        </authorList>
    </citation>
    <scope>NUCLEOTIDE SEQUENCE [LARGE SCALE GENOMIC DNA]</scope>
    <source>
        <strain evidence="1 2">FOU</strain>
    </source>
</reference>
<organism evidence="1 2">
    <name type="scientific">Toxoplasma gondii FOU</name>
    <dbReference type="NCBI Taxonomy" id="943167"/>
    <lineage>
        <taxon>Eukaryota</taxon>
        <taxon>Sar</taxon>
        <taxon>Alveolata</taxon>
        <taxon>Apicomplexa</taxon>
        <taxon>Conoidasida</taxon>
        <taxon>Coccidia</taxon>
        <taxon>Eucoccidiorida</taxon>
        <taxon>Eimeriorina</taxon>
        <taxon>Sarcocystidae</taxon>
        <taxon>Toxoplasma</taxon>
    </lineage>
</organism>
<dbReference type="AlphaFoldDB" id="A0A086K5V8"/>
<evidence type="ECO:0000313" key="2">
    <source>
        <dbReference type="Proteomes" id="UP000028838"/>
    </source>
</evidence>
<feature type="non-terminal residue" evidence="1">
    <location>
        <position position="1"/>
    </location>
</feature>
<proteinExistence type="predicted"/>
<dbReference type="GO" id="GO:0004467">
    <property type="term" value="F:long-chain fatty acid-CoA ligase activity"/>
    <property type="evidence" value="ECO:0007669"/>
    <property type="project" value="UniProtKB-EC"/>
</dbReference>
<protein>
    <submittedName>
        <fullName evidence="1">AMP-binding enzyme domain-containing protein</fullName>
        <ecNumber evidence="1">6.2.1.3</ecNumber>
    </submittedName>
</protein>
<evidence type="ECO:0000313" key="1">
    <source>
        <dbReference type="EMBL" id="KFG39776.1"/>
    </source>
</evidence>
<name>A0A086K5V8_TOXGO</name>
<comment type="caution">
    <text evidence="1">The sequence shown here is derived from an EMBL/GenBank/DDBJ whole genome shotgun (WGS) entry which is preliminary data.</text>
</comment>
<dbReference type="VEuPathDB" id="ToxoDB:TGFOU_297220C"/>